<feature type="region of interest" description="Disordered" evidence="1">
    <location>
        <begin position="67"/>
        <end position="111"/>
    </location>
</feature>
<feature type="compositionally biased region" description="Basic residues" evidence="1">
    <location>
        <begin position="85"/>
        <end position="96"/>
    </location>
</feature>
<dbReference type="AlphaFoldDB" id="A0A067K2R4"/>
<protein>
    <recommendedName>
        <fullName evidence="4">Nuclease associated modular domain-containing protein</fullName>
    </recommendedName>
</protein>
<proteinExistence type="predicted"/>
<sequence>MVHSNYYTSVLQSVCPLYASFNFFPKTSPFCSLAFTVDVEQESGFGKHFQLKLGQDLAETLSSKEDSLLDSCQDSSRSPSDQKKMKTKRKRKHGNKGRVPWNKGRKHTAVQ</sequence>
<gene>
    <name evidence="2" type="ORF">JCGZ_18095</name>
</gene>
<dbReference type="Proteomes" id="UP000027138">
    <property type="component" value="Unassembled WGS sequence"/>
</dbReference>
<evidence type="ECO:0008006" key="4">
    <source>
        <dbReference type="Google" id="ProtNLM"/>
    </source>
</evidence>
<dbReference type="OrthoDB" id="6013at2759"/>
<evidence type="ECO:0000313" key="3">
    <source>
        <dbReference type="Proteomes" id="UP000027138"/>
    </source>
</evidence>
<evidence type="ECO:0000256" key="1">
    <source>
        <dbReference type="SAM" id="MobiDB-lite"/>
    </source>
</evidence>
<feature type="compositionally biased region" description="Polar residues" evidence="1">
    <location>
        <begin position="70"/>
        <end position="79"/>
    </location>
</feature>
<name>A0A067K2R4_JATCU</name>
<dbReference type="EMBL" id="KK914683">
    <property type="protein sequence ID" value="KDP30417.1"/>
    <property type="molecule type" value="Genomic_DNA"/>
</dbReference>
<reference evidence="2 3" key="1">
    <citation type="journal article" date="2014" name="PLoS ONE">
        <title>Global Analysis of Gene Expression Profiles in Physic Nut (Jatropha curcas L.) Seedlings Exposed to Salt Stress.</title>
        <authorList>
            <person name="Zhang L."/>
            <person name="Zhang C."/>
            <person name="Wu P."/>
            <person name="Chen Y."/>
            <person name="Li M."/>
            <person name="Jiang H."/>
            <person name="Wu G."/>
        </authorList>
    </citation>
    <scope>NUCLEOTIDE SEQUENCE [LARGE SCALE GENOMIC DNA]</scope>
    <source>
        <strain evidence="3">cv. GZQX0401</strain>
        <tissue evidence="2">Young leaves</tissue>
    </source>
</reference>
<keyword evidence="3" id="KW-1185">Reference proteome</keyword>
<evidence type="ECO:0000313" key="2">
    <source>
        <dbReference type="EMBL" id="KDP30417.1"/>
    </source>
</evidence>
<organism evidence="2 3">
    <name type="scientific">Jatropha curcas</name>
    <name type="common">Barbados nut</name>
    <dbReference type="NCBI Taxonomy" id="180498"/>
    <lineage>
        <taxon>Eukaryota</taxon>
        <taxon>Viridiplantae</taxon>
        <taxon>Streptophyta</taxon>
        <taxon>Embryophyta</taxon>
        <taxon>Tracheophyta</taxon>
        <taxon>Spermatophyta</taxon>
        <taxon>Magnoliopsida</taxon>
        <taxon>eudicotyledons</taxon>
        <taxon>Gunneridae</taxon>
        <taxon>Pentapetalae</taxon>
        <taxon>rosids</taxon>
        <taxon>fabids</taxon>
        <taxon>Malpighiales</taxon>
        <taxon>Euphorbiaceae</taxon>
        <taxon>Crotonoideae</taxon>
        <taxon>Jatropheae</taxon>
        <taxon>Jatropha</taxon>
    </lineage>
</organism>
<accession>A0A067K2R4</accession>